<reference evidence="3 4" key="1">
    <citation type="submission" date="2021-05" db="EMBL/GenBank/DDBJ databases">
        <title>Novel species in genus Cellulomonas.</title>
        <authorList>
            <person name="Zhang G."/>
        </authorList>
    </citation>
    <scope>NUCLEOTIDE SEQUENCE [LARGE SCALE GENOMIC DNA]</scope>
    <source>
        <strain evidence="4">zg-ZUI222</strain>
    </source>
</reference>
<accession>A0ABX8D8Y0</accession>
<dbReference type="Proteomes" id="UP000677804">
    <property type="component" value="Chromosome"/>
</dbReference>
<keyword evidence="4" id="KW-1185">Reference proteome</keyword>
<dbReference type="EMBL" id="CP074405">
    <property type="protein sequence ID" value="QVI63498.1"/>
    <property type="molecule type" value="Genomic_DNA"/>
</dbReference>
<evidence type="ECO:0000256" key="1">
    <source>
        <dbReference type="SAM" id="MobiDB-lite"/>
    </source>
</evidence>
<feature type="region of interest" description="Disordered" evidence="1">
    <location>
        <begin position="1"/>
        <end position="54"/>
    </location>
</feature>
<evidence type="ECO:0000313" key="4">
    <source>
        <dbReference type="Proteomes" id="UP000677804"/>
    </source>
</evidence>
<feature type="compositionally biased region" description="Low complexity" evidence="1">
    <location>
        <begin position="10"/>
        <end position="45"/>
    </location>
</feature>
<protein>
    <submittedName>
        <fullName evidence="3">Uncharacterized protein</fullName>
    </submittedName>
</protein>
<proteinExistence type="predicted"/>
<feature type="region of interest" description="Disordered" evidence="1">
    <location>
        <begin position="84"/>
        <end position="193"/>
    </location>
</feature>
<gene>
    <name evidence="3" type="ORF">KG103_06435</name>
</gene>
<keyword evidence="2" id="KW-1133">Transmembrane helix</keyword>
<feature type="compositionally biased region" description="Basic and acidic residues" evidence="1">
    <location>
        <begin position="85"/>
        <end position="101"/>
    </location>
</feature>
<feature type="compositionally biased region" description="Gly residues" evidence="1">
    <location>
        <begin position="103"/>
        <end position="118"/>
    </location>
</feature>
<feature type="compositionally biased region" description="Basic and acidic residues" evidence="1">
    <location>
        <begin position="119"/>
        <end position="129"/>
    </location>
</feature>
<keyword evidence="2" id="KW-0472">Membrane</keyword>
<dbReference type="RefSeq" id="WP_207340700.1">
    <property type="nucleotide sequence ID" value="NZ_CP074405.1"/>
</dbReference>
<feature type="transmembrane region" description="Helical" evidence="2">
    <location>
        <begin position="59"/>
        <end position="85"/>
    </location>
</feature>
<feature type="compositionally biased region" description="Basic and acidic residues" evidence="1">
    <location>
        <begin position="141"/>
        <end position="170"/>
    </location>
</feature>
<evidence type="ECO:0000256" key="2">
    <source>
        <dbReference type="SAM" id="Phobius"/>
    </source>
</evidence>
<evidence type="ECO:0000313" key="3">
    <source>
        <dbReference type="EMBL" id="QVI63498.1"/>
    </source>
</evidence>
<keyword evidence="2" id="KW-0812">Transmembrane</keyword>
<name>A0ABX8D8Y0_9CELL</name>
<organism evidence="3 4">
    <name type="scientific">Cellulomonas wangleii</name>
    <dbReference type="NCBI Taxonomy" id="2816956"/>
    <lineage>
        <taxon>Bacteria</taxon>
        <taxon>Bacillati</taxon>
        <taxon>Actinomycetota</taxon>
        <taxon>Actinomycetes</taxon>
        <taxon>Micrococcales</taxon>
        <taxon>Cellulomonadaceae</taxon>
        <taxon>Cellulomonas</taxon>
    </lineage>
</organism>
<sequence>MEDTTRNRPADAAATPETTTPAQPAAAQPVAPVTDPVPGGTPVEPASEKGKGKGRSLSVLATSLIGGGALVLGLVIGGGTVALAMHDDRGDDRGMHQEWQGERFGGGERGGFDGQRPGGRGEHGDRGDRGAGPSAQDGDASEGRSQVRPDEDAGSTDERPGRSPRDRSDAPQDESSDAPSQDATPEQDPAGQA</sequence>